<reference evidence="8 9" key="1">
    <citation type="submission" date="2015-06" db="EMBL/GenBank/DDBJ databases">
        <title>Talaromyces atroroseus IBT 11181 draft genome.</title>
        <authorList>
            <person name="Rasmussen K.B."/>
            <person name="Rasmussen S."/>
            <person name="Petersen B."/>
            <person name="Sicheritz-Ponten T."/>
            <person name="Mortensen U.H."/>
            <person name="Thrane U."/>
        </authorList>
    </citation>
    <scope>NUCLEOTIDE SEQUENCE [LARGE SCALE GENOMIC DNA]</scope>
    <source>
        <strain evidence="8 9">IBT 11181</strain>
    </source>
</reference>
<comment type="subcellular location">
    <subcellularLocation>
        <location evidence="1">Nucleus</location>
    </subcellularLocation>
</comment>
<dbReference type="RefSeq" id="XP_020121836.1">
    <property type="nucleotide sequence ID" value="XM_020264364.1"/>
</dbReference>
<feature type="compositionally biased region" description="Polar residues" evidence="6">
    <location>
        <begin position="1"/>
        <end position="12"/>
    </location>
</feature>
<dbReference type="InterPro" id="IPR007219">
    <property type="entry name" value="XnlR_reg_dom"/>
</dbReference>
<feature type="domain" description="Xylanolytic transcriptional activator regulatory" evidence="7">
    <location>
        <begin position="170"/>
        <end position="257"/>
    </location>
</feature>
<evidence type="ECO:0000259" key="7">
    <source>
        <dbReference type="SMART" id="SM00906"/>
    </source>
</evidence>
<dbReference type="GeneID" id="31002088"/>
<evidence type="ECO:0000256" key="4">
    <source>
        <dbReference type="ARBA" id="ARBA00023163"/>
    </source>
</evidence>
<evidence type="ECO:0000256" key="5">
    <source>
        <dbReference type="ARBA" id="ARBA00023242"/>
    </source>
</evidence>
<sequence length="558" mass="63063">MQHSSIETNTPPESGEAGPTSLQPSGLLNSNAIRNGQFSLLSILGDSDKTPGQEQETPVISTEDPIQMELIGESIAIFLFESFINVLNPYISQLDPILHTFTYTRRTSSFLLSSVLAVSAKMFNPALYKPLLKHAEDLFAESFRRGAKSTEIAQAILILTYWKEPDDTRTWLNLGYVIRMGMDLGWHRLGLRPRYSVARPSETEVRKARNEERTWFVLFVYDRSISLQTGKPWMIERNTFIEAIQPWCRDPLAIKNDVLLGAFVTLRLLTSEVFMLLGSRRQMNSPRMTSFLTMISNRINEWEDKWLPLCHESDSCHYFLVRFYGAHLRLQLYALPLQEVLNSNDEHNITYHLETLWASLSSAVSMLKLVSQYASRLYFAQDSVHVMTAYSAAFLIKVLLSAPAHITRDFEPTVVETIRTASATLSQQSAPVGSSCSLQRRFLSKVLSNYDEIVKRRTNLKSNQMEDAAMPDSGDSRNSNRNNNYSDGSAAQYDHNTPSSLIDMPGISSSLQFSNSADDNAQFLGFSERMDRNLVENAWADVFTAAGFTVQDGFPFND</sequence>
<dbReference type="InterPro" id="IPR051089">
    <property type="entry name" value="prtT"/>
</dbReference>
<keyword evidence="5" id="KW-0539">Nucleus</keyword>
<feature type="region of interest" description="Disordered" evidence="6">
    <location>
        <begin position="1"/>
        <end position="26"/>
    </location>
</feature>
<dbReference type="GO" id="GO:0006351">
    <property type="term" value="P:DNA-templated transcription"/>
    <property type="evidence" value="ECO:0007669"/>
    <property type="project" value="InterPro"/>
</dbReference>
<keyword evidence="2" id="KW-0805">Transcription regulation</keyword>
<dbReference type="GO" id="GO:0000981">
    <property type="term" value="F:DNA-binding transcription factor activity, RNA polymerase II-specific"/>
    <property type="evidence" value="ECO:0007669"/>
    <property type="project" value="TreeGrafter"/>
</dbReference>
<evidence type="ECO:0000256" key="3">
    <source>
        <dbReference type="ARBA" id="ARBA00023125"/>
    </source>
</evidence>
<name>A0A225B4D6_TALAT</name>
<feature type="compositionally biased region" description="Low complexity" evidence="6">
    <location>
        <begin position="472"/>
        <end position="489"/>
    </location>
</feature>
<comment type="caution">
    <text evidence="8">The sequence shown here is derived from an EMBL/GenBank/DDBJ whole genome shotgun (WGS) entry which is preliminary data.</text>
</comment>
<evidence type="ECO:0000313" key="8">
    <source>
        <dbReference type="EMBL" id="OKL61715.1"/>
    </source>
</evidence>
<dbReference type="AlphaFoldDB" id="A0A225B4D6"/>
<keyword evidence="9" id="KW-1185">Reference proteome</keyword>
<evidence type="ECO:0000256" key="1">
    <source>
        <dbReference type="ARBA" id="ARBA00004123"/>
    </source>
</evidence>
<dbReference type="CDD" id="cd12148">
    <property type="entry name" value="fungal_TF_MHR"/>
    <property type="match status" value="1"/>
</dbReference>
<dbReference type="EMBL" id="LFMY01000003">
    <property type="protein sequence ID" value="OKL61715.1"/>
    <property type="molecule type" value="Genomic_DNA"/>
</dbReference>
<dbReference type="STRING" id="1441469.A0A225B4D6"/>
<accession>A0A225B4D6</accession>
<evidence type="ECO:0000313" key="9">
    <source>
        <dbReference type="Proteomes" id="UP000214365"/>
    </source>
</evidence>
<dbReference type="GO" id="GO:0008270">
    <property type="term" value="F:zinc ion binding"/>
    <property type="evidence" value="ECO:0007669"/>
    <property type="project" value="InterPro"/>
</dbReference>
<keyword evidence="3" id="KW-0238">DNA-binding</keyword>
<feature type="region of interest" description="Disordered" evidence="6">
    <location>
        <begin position="461"/>
        <end position="501"/>
    </location>
</feature>
<keyword evidence="4" id="KW-0804">Transcription</keyword>
<dbReference type="PANTHER" id="PTHR31845:SF17">
    <property type="entry name" value="ZN(II)2CYS6 TRANSCRIPTION FACTOR (EUROFUNG)"/>
    <property type="match status" value="1"/>
</dbReference>
<evidence type="ECO:0000256" key="6">
    <source>
        <dbReference type="SAM" id="MobiDB-lite"/>
    </source>
</evidence>
<dbReference type="Pfam" id="PF04082">
    <property type="entry name" value="Fungal_trans"/>
    <property type="match status" value="1"/>
</dbReference>
<protein>
    <recommendedName>
        <fullName evidence="7">Xylanolytic transcriptional activator regulatory domain-containing protein</fullName>
    </recommendedName>
</protein>
<dbReference type="GO" id="GO:0000976">
    <property type="term" value="F:transcription cis-regulatory region binding"/>
    <property type="evidence" value="ECO:0007669"/>
    <property type="project" value="TreeGrafter"/>
</dbReference>
<dbReference type="OrthoDB" id="3163292at2759"/>
<evidence type="ECO:0000256" key="2">
    <source>
        <dbReference type="ARBA" id="ARBA00023015"/>
    </source>
</evidence>
<dbReference type="Proteomes" id="UP000214365">
    <property type="component" value="Unassembled WGS sequence"/>
</dbReference>
<dbReference type="GO" id="GO:0005634">
    <property type="term" value="C:nucleus"/>
    <property type="evidence" value="ECO:0007669"/>
    <property type="project" value="UniProtKB-SubCell"/>
</dbReference>
<dbReference type="PANTHER" id="PTHR31845">
    <property type="entry name" value="FINGER DOMAIN PROTEIN, PUTATIVE-RELATED"/>
    <property type="match status" value="1"/>
</dbReference>
<organism evidence="8 9">
    <name type="scientific">Talaromyces atroroseus</name>
    <dbReference type="NCBI Taxonomy" id="1441469"/>
    <lineage>
        <taxon>Eukaryota</taxon>
        <taxon>Fungi</taxon>
        <taxon>Dikarya</taxon>
        <taxon>Ascomycota</taxon>
        <taxon>Pezizomycotina</taxon>
        <taxon>Eurotiomycetes</taxon>
        <taxon>Eurotiomycetidae</taxon>
        <taxon>Eurotiales</taxon>
        <taxon>Trichocomaceae</taxon>
        <taxon>Talaromyces</taxon>
        <taxon>Talaromyces sect. Trachyspermi</taxon>
    </lineage>
</organism>
<gene>
    <name evidence="8" type="ORF">UA08_02333</name>
</gene>
<proteinExistence type="predicted"/>
<dbReference type="SMART" id="SM00906">
    <property type="entry name" value="Fungal_trans"/>
    <property type="match status" value="1"/>
</dbReference>